<feature type="region of interest" description="Disordered" evidence="10">
    <location>
        <begin position="234"/>
        <end position="289"/>
    </location>
</feature>
<dbReference type="InterPro" id="IPR017930">
    <property type="entry name" value="Myb_dom"/>
</dbReference>
<keyword evidence="7" id="KW-0238">DNA-binding</keyword>
<keyword evidence="3" id="KW-0378">Hydrolase</keyword>
<feature type="compositionally biased region" description="Polar residues" evidence="10">
    <location>
        <begin position="85"/>
        <end position="101"/>
    </location>
</feature>
<evidence type="ECO:0000256" key="2">
    <source>
        <dbReference type="ARBA" id="ARBA00022723"/>
    </source>
</evidence>
<dbReference type="Proteomes" id="UP001159659">
    <property type="component" value="Unassembled WGS sequence"/>
</dbReference>
<proteinExistence type="predicted"/>
<evidence type="ECO:0000256" key="1">
    <source>
        <dbReference type="ARBA" id="ARBA00022670"/>
    </source>
</evidence>
<evidence type="ECO:0000259" key="11">
    <source>
        <dbReference type="PROSITE" id="PS50090"/>
    </source>
</evidence>
<evidence type="ECO:0000313" key="15">
    <source>
        <dbReference type="Proteomes" id="UP001159659"/>
    </source>
</evidence>
<dbReference type="GO" id="GO:0003677">
    <property type="term" value="F:DNA binding"/>
    <property type="evidence" value="ECO:0007669"/>
    <property type="project" value="UniProtKB-KW"/>
</dbReference>
<keyword evidence="8" id="KW-0804">Transcription</keyword>
<feature type="compositionally biased region" description="Low complexity" evidence="10">
    <location>
        <begin position="1"/>
        <end position="10"/>
    </location>
</feature>
<dbReference type="GO" id="GO:0046872">
    <property type="term" value="F:metal ion binding"/>
    <property type="evidence" value="ECO:0007669"/>
    <property type="project" value="UniProtKB-KW"/>
</dbReference>
<evidence type="ECO:0000256" key="8">
    <source>
        <dbReference type="ARBA" id="ARBA00023163"/>
    </source>
</evidence>
<evidence type="ECO:0000256" key="3">
    <source>
        <dbReference type="ARBA" id="ARBA00022801"/>
    </source>
</evidence>
<feature type="domain" description="Myb-like" evidence="11">
    <location>
        <begin position="163"/>
        <end position="213"/>
    </location>
</feature>
<dbReference type="FunFam" id="1.10.10.60:FF:000151">
    <property type="entry name" value="histone H2A deubiquitinase MYSM1 isoform X2"/>
    <property type="match status" value="1"/>
</dbReference>
<organism evidence="14 15">
    <name type="scientific">Peronospora farinosa</name>
    <dbReference type="NCBI Taxonomy" id="134698"/>
    <lineage>
        <taxon>Eukaryota</taxon>
        <taxon>Sar</taxon>
        <taxon>Stramenopiles</taxon>
        <taxon>Oomycota</taxon>
        <taxon>Peronosporomycetes</taxon>
        <taxon>Peronosporales</taxon>
        <taxon>Peronosporaceae</taxon>
        <taxon>Peronospora</taxon>
    </lineage>
</organism>
<gene>
    <name evidence="14" type="ORF">PFR002_LOCUS9109</name>
</gene>
<dbReference type="NCBIfam" id="TIGR01557">
    <property type="entry name" value="myb_SHAQKYF"/>
    <property type="match status" value="1"/>
</dbReference>
<dbReference type="InterPro" id="IPR006447">
    <property type="entry name" value="Myb_dom_plants"/>
</dbReference>
<evidence type="ECO:0008006" key="16">
    <source>
        <dbReference type="Google" id="ProtNLM"/>
    </source>
</evidence>
<dbReference type="CDD" id="cd00167">
    <property type="entry name" value="SANT"/>
    <property type="match status" value="1"/>
</dbReference>
<dbReference type="PROSITE" id="PS51294">
    <property type="entry name" value="HTH_MYB"/>
    <property type="match status" value="1"/>
</dbReference>
<evidence type="ECO:0000256" key="7">
    <source>
        <dbReference type="ARBA" id="ARBA00023125"/>
    </source>
</evidence>
<evidence type="ECO:0000256" key="10">
    <source>
        <dbReference type="SAM" id="MobiDB-lite"/>
    </source>
</evidence>
<feature type="region of interest" description="Disordered" evidence="10">
    <location>
        <begin position="1"/>
        <end position="22"/>
    </location>
</feature>
<dbReference type="Gene3D" id="1.10.10.60">
    <property type="entry name" value="Homeodomain-like"/>
    <property type="match status" value="1"/>
</dbReference>
<evidence type="ECO:0000256" key="4">
    <source>
        <dbReference type="ARBA" id="ARBA00022833"/>
    </source>
</evidence>
<dbReference type="InterPro" id="IPR017884">
    <property type="entry name" value="SANT_dom"/>
</dbReference>
<evidence type="ECO:0000256" key="6">
    <source>
        <dbReference type="ARBA" id="ARBA00023049"/>
    </source>
</evidence>
<evidence type="ECO:0000313" key="14">
    <source>
        <dbReference type="EMBL" id="CAI5739912.1"/>
    </source>
</evidence>
<protein>
    <recommendedName>
        <fullName evidence="16">HTH myb-type domain-containing protein</fullName>
    </recommendedName>
</protein>
<dbReference type="PANTHER" id="PTHR12802">
    <property type="entry name" value="SWI/SNF COMPLEX-RELATED"/>
    <property type="match status" value="1"/>
</dbReference>
<dbReference type="InterPro" id="IPR009057">
    <property type="entry name" value="Homeodomain-like_sf"/>
</dbReference>
<dbReference type="Pfam" id="PF00249">
    <property type="entry name" value="Myb_DNA-binding"/>
    <property type="match status" value="1"/>
</dbReference>
<keyword evidence="1" id="KW-0645">Protease</keyword>
<dbReference type="SUPFAM" id="SSF46689">
    <property type="entry name" value="Homeodomain-like"/>
    <property type="match status" value="1"/>
</dbReference>
<dbReference type="PROSITE" id="PS51293">
    <property type="entry name" value="SANT"/>
    <property type="match status" value="1"/>
</dbReference>
<comment type="caution">
    <text evidence="14">The sequence shown here is derived from an EMBL/GenBank/DDBJ whole genome shotgun (WGS) entry which is preliminary data.</text>
</comment>
<feature type="region of interest" description="Disordered" evidence="10">
    <location>
        <begin position="66"/>
        <end position="101"/>
    </location>
</feature>
<evidence type="ECO:0000259" key="13">
    <source>
        <dbReference type="PROSITE" id="PS51294"/>
    </source>
</evidence>
<dbReference type="AlphaFoldDB" id="A0AAV0USJ1"/>
<dbReference type="EMBL" id="CANTFK010000991">
    <property type="protein sequence ID" value="CAI5739912.1"/>
    <property type="molecule type" value="Genomic_DNA"/>
</dbReference>
<accession>A0AAV0USJ1</accession>
<feature type="compositionally biased region" description="Low complexity" evidence="10">
    <location>
        <begin position="71"/>
        <end position="84"/>
    </location>
</feature>
<evidence type="ECO:0000259" key="12">
    <source>
        <dbReference type="PROSITE" id="PS51293"/>
    </source>
</evidence>
<reference evidence="14" key="1">
    <citation type="submission" date="2022-12" db="EMBL/GenBank/DDBJ databases">
        <authorList>
            <person name="Webb A."/>
        </authorList>
    </citation>
    <scope>NUCLEOTIDE SEQUENCE</scope>
    <source>
        <strain evidence="14">Pf2</strain>
    </source>
</reference>
<keyword evidence="5" id="KW-0805">Transcription regulation</keyword>
<evidence type="ECO:0000256" key="9">
    <source>
        <dbReference type="ARBA" id="ARBA00023242"/>
    </source>
</evidence>
<dbReference type="InterPro" id="IPR001005">
    <property type="entry name" value="SANT/Myb"/>
</dbReference>
<feature type="compositionally biased region" description="Polar residues" evidence="10">
    <location>
        <begin position="251"/>
        <end position="284"/>
    </location>
</feature>
<keyword evidence="2" id="KW-0479">Metal-binding</keyword>
<dbReference type="PROSITE" id="PS50090">
    <property type="entry name" value="MYB_LIKE"/>
    <property type="match status" value="1"/>
</dbReference>
<feature type="domain" description="HTH myb-type" evidence="13">
    <location>
        <begin position="169"/>
        <end position="217"/>
    </location>
</feature>
<keyword evidence="6" id="KW-0482">Metalloprotease</keyword>
<feature type="domain" description="SANT" evidence="12">
    <location>
        <begin position="166"/>
        <end position="220"/>
    </location>
</feature>
<keyword evidence="4" id="KW-0862">Zinc</keyword>
<dbReference type="GO" id="GO:0006508">
    <property type="term" value="P:proteolysis"/>
    <property type="evidence" value="ECO:0007669"/>
    <property type="project" value="UniProtKB-KW"/>
</dbReference>
<dbReference type="SMART" id="SM00717">
    <property type="entry name" value="SANT"/>
    <property type="match status" value="1"/>
</dbReference>
<dbReference type="GO" id="GO:0008237">
    <property type="term" value="F:metallopeptidase activity"/>
    <property type="evidence" value="ECO:0007669"/>
    <property type="project" value="UniProtKB-KW"/>
</dbReference>
<keyword evidence="9" id="KW-0539">Nucleus</keyword>
<evidence type="ECO:0000256" key="5">
    <source>
        <dbReference type="ARBA" id="ARBA00023015"/>
    </source>
</evidence>
<name>A0AAV0USJ1_9STRA</name>
<sequence length="452" mass="49734">MASPYKSSPSQSPPSPVPFVPSTGVETCTSPIWDEYLANNSKEFTQCTLPVHINFDDPQTVEPRGVAMPITYPSTSSYASTSTSNGPPRSYSTRPPVSQHHLSPTPLKITSTNQKHQASSLLSPVSFPLTTMSPMATAFPLTIMRPYGIKTFDRPKMHMPDTPSNTQVGRWTKREHELFLEGLQRFGKSWKKISSLVHTRTLVQIRTHAQKYLQKQSRAAIKAEVKAAGVAIFRSQPVQRPQRPRHPRTQSNVDASGRSTLQSNASMTPAVTPRQWKTPQSGDRNNGFDPLLFPNNLSALAATSRALSSTSPRSSFQLNSTNRLDQLLQDDNSTIPAFIDEYYSSPTAIEDGLLRPLYTSEQWLSQAEISTTNVNKRRRLEPSLSTCSGTLASTAVVVPALRSAFFSLNTFEPLQAPDNLSSPSKSPTQRESAVLLAAHETDGTTDHASAWL</sequence>